<dbReference type="InterPro" id="IPR018300">
    <property type="entry name" value="Aminotrans_IV_CS"/>
</dbReference>
<protein>
    <submittedName>
        <fullName evidence="6">Para-aminobenzoate synthetase/4-amino-4-deoxychorismate lyase</fullName>
        <ecNumber evidence="6">2.6.1.85</ecNumber>
        <ecNumber evidence="6">4.1.3.38</ecNumber>
    </submittedName>
</protein>
<comment type="similarity">
    <text evidence="2">Belongs to the class-IV pyridoxal-phosphate-dependent aminotransferase family.</text>
</comment>
<dbReference type="GO" id="GO:0009396">
    <property type="term" value="P:folic acid-containing compound biosynthetic process"/>
    <property type="evidence" value="ECO:0007669"/>
    <property type="project" value="InterPro"/>
</dbReference>
<dbReference type="GO" id="GO:0008696">
    <property type="term" value="F:4-amino-4-deoxychorismate lyase activity"/>
    <property type="evidence" value="ECO:0007669"/>
    <property type="project" value="UniProtKB-EC"/>
</dbReference>
<keyword evidence="6" id="KW-0456">Lyase</keyword>
<dbReference type="PANTHER" id="PTHR11236:SF50">
    <property type="entry name" value="AMINODEOXYCHORISMATE SYNTHASE COMPONENT 1"/>
    <property type="match status" value="1"/>
</dbReference>
<dbReference type="EC" id="2.6.1.85" evidence="6"/>
<dbReference type="Pfam" id="PF01063">
    <property type="entry name" value="Aminotran_4"/>
    <property type="match status" value="1"/>
</dbReference>
<dbReference type="NCBIfam" id="TIGR00553">
    <property type="entry name" value="pabB"/>
    <property type="match status" value="1"/>
</dbReference>
<evidence type="ECO:0000313" key="6">
    <source>
        <dbReference type="EMBL" id="MBB4011275.1"/>
    </source>
</evidence>
<dbReference type="PROSITE" id="PS00770">
    <property type="entry name" value="AA_TRANSFER_CLASS_4"/>
    <property type="match status" value="1"/>
</dbReference>
<dbReference type="GO" id="GO:0046820">
    <property type="term" value="F:4-amino-4-deoxychorismate synthase activity"/>
    <property type="evidence" value="ECO:0007669"/>
    <property type="project" value="UniProtKB-EC"/>
</dbReference>
<dbReference type="InterPro" id="IPR036038">
    <property type="entry name" value="Aminotransferase-like"/>
</dbReference>
<dbReference type="Gene3D" id="3.20.10.10">
    <property type="entry name" value="D-amino Acid Aminotransferase, subunit A, domain 2"/>
    <property type="match status" value="1"/>
</dbReference>
<dbReference type="GO" id="GO:0000162">
    <property type="term" value="P:L-tryptophan biosynthetic process"/>
    <property type="evidence" value="ECO:0007669"/>
    <property type="project" value="TreeGrafter"/>
</dbReference>
<evidence type="ECO:0000256" key="3">
    <source>
        <dbReference type="ARBA" id="ARBA00022898"/>
    </source>
</evidence>
<dbReference type="SUPFAM" id="SSF56752">
    <property type="entry name" value="D-aminoacid aminotransferase-like PLP-dependent enzymes"/>
    <property type="match status" value="1"/>
</dbReference>
<dbReference type="InterPro" id="IPR015890">
    <property type="entry name" value="Chorismate_C"/>
</dbReference>
<dbReference type="InterPro" id="IPR005801">
    <property type="entry name" value="ADC_synthase"/>
</dbReference>
<dbReference type="EC" id="4.1.3.38" evidence="6"/>
<dbReference type="EMBL" id="JACIET010000001">
    <property type="protein sequence ID" value="MBB4011275.1"/>
    <property type="molecule type" value="Genomic_DNA"/>
</dbReference>
<keyword evidence="6" id="KW-0032">Aminotransferase</keyword>
<dbReference type="PRINTS" id="PR00095">
    <property type="entry name" value="ANTSNTHASEI"/>
</dbReference>
<dbReference type="SUPFAM" id="SSF56322">
    <property type="entry name" value="ADC synthase"/>
    <property type="match status" value="1"/>
</dbReference>
<evidence type="ECO:0000313" key="7">
    <source>
        <dbReference type="Proteomes" id="UP000561045"/>
    </source>
</evidence>
<dbReference type="Proteomes" id="UP000561045">
    <property type="component" value="Unassembled WGS sequence"/>
</dbReference>
<sequence>MSITTPPDIASLSRLLTGDAPLALFENNLDPDGVARLFFEPISALQAWDAASVRSTLAEIDAASASGDWITLAADFELGYALEPRLLARLPDTGRPLLSAWRWKRCIELERSFADTLIQAGIDELRRDERVAGLTGFAGALTESAYCATVEQIRALIADGECYQVNFTFPLKARSYGAPLALYARLRQAQAVRYGAFVRHPGGVMLSRSPELFVARSGAKLTTRPMKGTAPLGHADALAGSVKDRAENLMIVDLIRNDLGRITPNGGVQVERLFEIENYATLHQMTSTITAEPVRADIGEILGALFPCGSVTGAPKIRAMELIRELEREPRGIYCGALGWIAPGGDFALNVPIRTLEIDRDRNTRLGIGSGIVADSNPRAEWSECTAKARFVTALSPEFELFETLRWEGVERHCPLLDRHLARLERSARTLGFRFQREEIVGVLTRAVSEIRDAVPRRIRLVLKANGDIGVTHAVLDPMADHPTVTIAGAILDSRDPLLAHKTTRRAMYDDTLRAATSAGHFDALFFNELGELCEGARTNVFVRLTGVLLTPPVACGLLPGVMRQVLLDEGKAVESVLRKTDLKHAEAIYVSNALRGLIEVSLAS</sequence>
<accession>A0A840BDV5</accession>
<proteinExistence type="inferred from homology"/>
<dbReference type="Gene3D" id="3.60.120.10">
    <property type="entry name" value="Anthranilate synthase"/>
    <property type="match status" value="1"/>
</dbReference>
<dbReference type="Gene3D" id="3.30.470.10">
    <property type="match status" value="1"/>
</dbReference>
<dbReference type="RefSeq" id="WP_183631681.1">
    <property type="nucleotide sequence ID" value="NZ_BAABLE010000011.1"/>
</dbReference>
<reference evidence="6 7" key="1">
    <citation type="submission" date="2020-08" db="EMBL/GenBank/DDBJ databases">
        <title>Genomic Encyclopedia of Type Strains, Phase IV (KMG-IV): sequencing the most valuable type-strain genomes for metagenomic binning, comparative biology and taxonomic classification.</title>
        <authorList>
            <person name="Goeker M."/>
        </authorList>
    </citation>
    <scope>NUCLEOTIDE SEQUENCE [LARGE SCALE GENOMIC DNA]</scope>
    <source>
        <strain evidence="6 7">DSM 106739</strain>
    </source>
</reference>
<organism evidence="6 7">
    <name type="scientific">Niveibacterium umoris</name>
    <dbReference type="NCBI Taxonomy" id="1193620"/>
    <lineage>
        <taxon>Bacteria</taxon>
        <taxon>Pseudomonadati</taxon>
        <taxon>Pseudomonadota</taxon>
        <taxon>Betaproteobacteria</taxon>
        <taxon>Rhodocyclales</taxon>
        <taxon>Rhodocyclaceae</taxon>
        <taxon>Niveibacterium</taxon>
    </lineage>
</organism>
<dbReference type="InterPro" id="IPR005802">
    <property type="entry name" value="ADC_synth_comp_1"/>
</dbReference>
<feature type="domain" description="Chorismate-utilising enzyme C-terminal" evidence="5">
    <location>
        <begin position="144"/>
        <end position="388"/>
    </location>
</feature>
<dbReference type="InterPro" id="IPR043131">
    <property type="entry name" value="BCAT-like_N"/>
</dbReference>
<comment type="caution">
    <text evidence="6">The sequence shown here is derived from an EMBL/GenBank/DDBJ whole genome shotgun (WGS) entry which is preliminary data.</text>
</comment>
<name>A0A840BDV5_9RHOO</name>
<dbReference type="InterPro" id="IPR001544">
    <property type="entry name" value="Aminotrans_IV"/>
</dbReference>
<evidence type="ECO:0000256" key="1">
    <source>
        <dbReference type="ARBA" id="ARBA00001933"/>
    </source>
</evidence>
<keyword evidence="6" id="KW-0808">Transferase</keyword>
<keyword evidence="7" id="KW-1185">Reference proteome</keyword>
<evidence type="ECO:0000259" key="5">
    <source>
        <dbReference type="Pfam" id="PF00425"/>
    </source>
</evidence>
<dbReference type="Pfam" id="PF00425">
    <property type="entry name" value="Chorismate_bind"/>
    <property type="match status" value="1"/>
</dbReference>
<gene>
    <name evidence="6" type="ORF">GGR36_000583</name>
</gene>
<dbReference type="AlphaFoldDB" id="A0A840BDV5"/>
<dbReference type="InterPro" id="IPR043132">
    <property type="entry name" value="BCAT-like_C"/>
</dbReference>
<keyword evidence="3 4" id="KW-0663">Pyridoxal phosphate</keyword>
<comment type="cofactor">
    <cofactor evidence="1 4">
        <name>pyridoxal 5'-phosphate</name>
        <dbReference type="ChEBI" id="CHEBI:597326"/>
    </cofactor>
</comment>
<evidence type="ECO:0000256" key="2">
    <source>
        <dbReference type="ARBA" id="ARBA00009320"/>
    </source>
</evidence>
<dbReference type="PANTHER" id="PTHR11236">
    <property type="entry name" value="AMINOBENZOATE/ANTHRANILATE SYNTHASE"/>
    <property type="match status" value="1"/>
</dbReference>
<dbReference type="InterPro" id="IPR019999">
    <property type="entry name" value="Anth_synth_I-like"/>
</dbReference>
<evidence type="ECO:0000256" key="4">
    <source>
        <dbReference type="RuleBase" id="RU004516"/>
    </source>
</evidence>